<dbReference type="EMBL" id="KN587275">
    <property type="protein sequence ID" value="KHJ81643.1"/>
    <property type="molecule type" value="Genomic_DNA"/>
</dbReference>
<dbReference type="AlphaFoldDB" id="A0A0B1S8R1"/>
<name>A0A0B1S8R1_OESDE</name>
<accession>A0A0B1S8R1</accession>
<gene>
    <name evidence="1" type="ORF">OESDEN_18669</name>
</gene>
<organism evidence="1 2">
    <name type="scientific">Oesophagostomum dentatum</name>
    <name type="common">Nodular worm</name>
    <dbReference type="NCBI Taxonomy" id="61180"/>
    <lineage>
        <taxon>Eukaryota</taxon>
        <taxon>Metazoa</taxon>
        <taxon>Ecdysozoa</taxon>
        <taxon>Nematoda</taxon>
        <taxon>Chromadorea</taxon>
        <taxon>Rhabditida</taxon>
        <taxon>Rhabditina</taxon>
        <taxon>Rhabditomorpha</taxon>
        <taxon>Strongyloidea</taxon>
        <taxon>Strongylidae</taxon>
        <taxon>Oesophagostomum</taxon>
    </lineage>
</organism>
<sequence length="111" mass="12586">MAFIYLADKDKYNRILKGADVKVKEHDEAGVGITIKKLAGDAVTKWRLEMRNTVHLIERVGCGYVTEPLPDRHEVNHRLSCVFSKNPVMNESNPSTEIADLYKHRIAPVLV</sequence>
<evidence type="ECO:0000313" key="1">
    <source>
        <dbReference type="EMBL" id="KHJ81643.1"/>
    </source>
</evidence>
<proteinExistence type="predicted"/>
<protein>
    <submittedName>
        <fullName evidence="1">Uncharacterized protein</fullName>
    </submittedName>
</protein>
<keyword evidence="2" id="KW-1185">Reference proteome</keyword>
<evidence type="ECO:0000313" key="2">
    <source>
        <dbReference type="Proteomes" id="UP000053660"/>
    </source>
</evidence>
<dbReference type="Proteomes" id="UP000053660">
    <property type="component" value="Unassembled WGS sequence"/>
</dbReference>
<reference evidence="1 2" key="1">
    <citation type="submission" date="2014-03" db="EMBL/GenBank/DDBJ databases">
        <title>Draft genome of the hookworm Oesophagostomum dentatum.</title>
        <authorList>
            <person name="Mitreva M."/>
        </authorList>
    </citation>
    <scope>NUCLEOTIDE SEQUENCE [LARGE SCALE GENOMIC DNA]</scope>
    <source>
        <strain evidence="1 2">OD-Hann</strain>
    </source>
</reference>